<accession>A0AAD6SPB9</accession>
<evidence type="ECO:0000313" key="2">
    <source>
        <dbReference type="EMBL" id="KAJ7029352.1"/>
    </source>
</evidence>
<dbReference type="Proteomes" id="UP001218188">
    <property type="component" value="Unassembled WGS sequence"/>
</dbReference>
<proteinExistence type="predicted"/>
<reference evidence="2" key="1">
    <citation type="submission" date="2023-03" db="EMBL/GenBank/DDBJ databases">
        <title>Massive genome expansion in bonnet fungi (Mycena s.s.) driven by repeated elements and novel gene families across ecological guilds.</title>
        <authorList>
            <consortium name="Lawrence Berkeley National Laboratory"/>
            <person name="Harder C.B."/>
            <person name="Miyauchi S."/>
            <person name="Viragh M."/>
            <person name="Kuo A."/>
            <person name="Thoen E."/>
            <person name="Andreopoulos B."/>
            <person name="Lu D."/>
            <person name="Skrede I."/>
            <person name="Drula E."/>
            <person name="Henrissat B."/>
            <person name="Morin E."/>
            <person name="Kohler A."/>
            <person name="Barry K."/>
            <person name="LaButti K."/>
            <person name="Morin E."/>
            <person name="Salamov A."/>
            <person name="Lipzen A."/>
            <person name="Mereny Z."/>
            <person name="Hegedus B."/>
            <person name="Baldrian P."/>
            <person name="Stursova M."/>
            <person name="Weitz H."/>
            <person name="Taylor A."/>
            <person name="Grigoriev I.V."/>
            <person name="Nagy L.G."/>
            <person name="Martin F."/>
            <person name="Kauserud H."/>
        </authorList>
    </citation>
    <scope>NUCLEOTIDE SEQUENCE</scope>
    <source>
        <strain evidence="2">CBHHK200</strain>
    </source>
</reference>
<keyword evidence="3" id="KW-1185">Reference proteome</keyword>
<sequence>MPMDDLPPELLELIFLRCHNALDTCPTLTDAPINLSATCKRWKHVASDIPSLWSTLKVVASHTVSKPPVDIVDKWLRLSGSHTLSPSSDLGVFKVLELLLLNMHRWRAASFDFSQYAPPINYPSSLTAQGAPQLERFEIHPFSWSPLLGALTIPWLAAVVSAPLLHSFTSHLGKFPSAFFSRIPWGQLTYLRLETRLSEFACLFILQSTSNLVECYLLNVRHEFVEDVPTFDPLLPAVPPHLRTLGVASQVGFDRLFRFLVTPSLQTLEIATRSTQMRWDHLQFMAFLRRSTCSITSLTLRDLFVSRLADAELREVLVYLAHSLTSLAITSDIPGTPVGIQNTLLRGLAYRSTGHVLCPQLENLVLQIGAFVSDGELGRMVESRWAGHRQDPARIARLNNVDIVCATDTHTLDIRELNRLFEQGLQGRVRMLNKLQNEVEAADRGINLRRRSLV</sequence>
<feature type="domain" description="F-box" evidence="1">
    <location>
        <begin position="3"/>
        <end position="56"/>
    </location>
</feature>
<dbReference type="Gene3D" id="1.20.1280.50">
    <property type="match status" value="1"/>
</dbReference>
<name>A0AAD6SPB9_9AGAR</name>
<gene>
    <name evidence="2" type="ORF">C8F04DRAFT_1116683</name>
</gene>
<protein>
    <recommendedName>
        <fullName evidence="1">F-box domain-containing protein</fullName>
    </recommendedName>
</protein>
<dbReference type="InterPro" id="IPR001810">
    <property type="entry name" value="F-box_dom"/>
</dbReference>
<dbReference type="EMBL" id="JARJCM010000102">
    <property type="protein sequence ID" value="KAJ7029352.1"/>
    <property type="molecule type" value="Genomic_DNA"/>
</dbReference>
<organism evidence="2 3">
    <name type="scientific">Mycena alexandri</name>
    <dbReference type="NCBI Taxonomy" id="1745969"/>
    <lineage>
        <taxon>Eukaryota</taxon>
        <taxon>Fungi</taxon>
        <taxon>Dikarya</taxon>
        <taxon>Basidiomycota</taxon>
        <taxon>Agaricomycotina</taxon>
        <taxon>Agaricomycetes</taxon>
        <taxon>Agaricomycetidae</taxon>
        <taxon>Agaricales</taxon>
        <taxon>Marasmiineae</taxon>
        <taxon>Mycenaceae</taxon>
        <taxon>Mycena</taxon>
    </lineage>
</organism>
<evidence type="ECO:0000313" key="3">
    <source>
        <dbReference type="Proteomes" id="UP001218188"/>
    </source>
</evidence>
<evidence type="ECO:0000259" key="1">
    <source>
        <dbReference type="Pfam" id="PF12937"/>
    </source>
</evidence>
<dbReference type="InterPro" id="IPR036047">
    <property type="entry name" value="F-box-like_dom_sf"/>
</dbReference>
<dbReference type="SUPFAM" id="SSF81383">
    <property type="entry name" value="F-box domain"/>
    <property type="match status" value="1"/>
</dbReference>
<dbReference type="AlphaFoldDB" id="A0AAD6SPB9"/>
<comment type="caution">
    <text evidence="2">The sequence shown here is derived from an EMBL/GenBank/DDBJ whole genome shotgun (WGS) entry which is preliminary data.</text>
</comment>
<dbReference type="Pfam" id="PF12937">
    <property type="entry name" value="F-box-like"/>
    <property type="match status" value="1"/>
</dbReference>